<evidence type="ECO:0000256" key="5">
    <source>
        <dbReference type="ARBA" id="ARBA00022792"/>
    </source>
</evidence>
<dbReference type="EMBL" id="LHPG02000004">
    <property type="protein sequence ID" value="PRW59413.1"/>
    <property type="molecule type" value="Genomic_DNA"/>
</dbReference>
<dbReference type="InterPro" id="IPR045024">
    <property type="entry name" value="NDH-2"/>
</dbReference>
<gene>
    <name evidence="15" type="ORF">C2E21_2621</name>
</gene>
<dbReference type="Gene3D" id="3.50.50.100">
    <property type="match status" value="2"/>
</dbReference>
<evidence type="ECO:0000313" key="16">
    <source>
        <dbReference type="Proteomes" id="UP000239899"/>
    </source>
</evidence>
<evidence type="ECO:0000256" key="8">
    <source>
        <dbReference type="ARBA" id="ARBA00023002"/>
    </source>
</evidence>
<sequence length="626" mass="68334">MAAVAPSATALNSSRAGVALRASSARPSVARAARLQCRATAVPTEKSTLPPPPFQAPTNGNGNGNGKAQQQPGWPSLDETAPKGGGKKRIVVLGTGWASMSFVKAFDESMKDKYELVLLSPRNYFVYTPLLPAMCAGTVEERSIVEPVRAVLGSKGKFFEAKCTDIMPEEKTIVACFPEDAGFPEACFKIPYDYLVLGVGSINNTFNIQGVQEHTMFFKTVEDAARLRLRISECFERAALPQTTPETTPEERKKLLSFVIVGGGPTGVEVAAELHDLITEDLVKLYPDQIQDVSVRVIELMDHVLSMYDRAIGQYTAERFARSGINLVLNSRVKAVQDGTVTVVDKEGNESEIPFGACVWATGVAMHPVVRILQEKLPAGTQNHFRSAVTDEHLRVRGSNGTIFALGDAATIEQAKAVEKATQLFDKYAQTHPDGRLTLPELQQLMAEASQEFPHLREHATFLDGKLGMQRFGGLAFKAFQEANKDKAAIYREVGVVDPTSTLNHDQFVSLINGIDAGLRALPATAQVARQQGEFLAEAFRLADGRLDCLDELAPPFQYFHKGSMAYVGGDRAVMDVPKVGPLMGITAGLVWRGFETWSQISFRNQILVANDWARTKIFGRDTSRV</sequence>
<keyword evidence="6" id="KW-0274">FAD</keyword>
<comment type="subcellular location">
    <subcellularLocation>
        <location evidence="1">Mitochondrion inner membrane</location>
        <topology evidence="1">Peripheral membrane protein</topology>
    </subcellularLocation>
</comment>
<dbReference type="EC" id="1.6.5.9" evidence="3"/>
<keyword evidence="4" id="KW-0285">Flavoprotein</keyword>
<evidence type="ECO:0000256" key="12">
    <source>
        <dbReference type="SAM" id="MobiDB-lite"/>
    </source>
</evidence>
<evidence type="ECO:0000256" key="10">
    <source>
        <dbReference type="ARBA" id="ARBA00047599"/>
    </source>
</evidence>
<feature type="region of interest" description="Disordered" evidence="12">
    <location>
        <begin position="41"/>
        <end position="85"/>
    </location>
</feature>
<evidence type="ECO:0000313" key="15">
    <source>
        <dbReference type="EMBL" id="PRW59413.1"/>
    </source>
</evidence>
<dbReference type="GO" id="GO:0005743">
    <property type="term" value="C:mitochondrial inner membrane"/>
    <property type="evidence" value="ECO:0007669"/>
    <property type="project" value="UniProtKB-SubCell"/>
</dbReference>
<evidence type="ECO:0000256" key="1">
    <source>
        <dbReference type="ARBA" id="ARBA00004637"/>
    </source>
</evidence>
<comment type="catalytic activity">
    <reaction evidence="11">
        <text>a ubiquinone + NADH + H(+) = a ubiquinol + NAD(+)</text>
        <dbReference type="Rhea" id="RHEA:23152"/>
        <dbReference type="Rhea" id="RHEA-COMP:9565"/>
        <dbReference type="Rhea" id="RHEA-COMP:9566"/>
        <dbReference type="ChEBI" id="CHEBI:15378"/>
        <dbReference type="ChEBI" id="CHEBI:16389"/>
        <dbReference type="ChEBI" id="CHEBI:17976"/>
        <dbReference type="ChEBI" id="CHEBI:57540"/>
        <dbReference type="ChEBI" id="CHEBI:57945"/>
    </reaction>
</comment>
<keyword evidence="9" id="KW-0520">NAD</keyword>
<dbReference type="AlphaFoldDB" id="A0A2P6TZE3"/>
<comment type="catalytic activity">
    <reaction evidence="10">
        <text>a quinone + NADH + H(+) = a quinol + NAD(+)</text>
        <dbReference type="Rhea" id="RHEA:46160"/>
        <dbReference type="ChEBI" id="CHEBI:15378"/>
        <dbReference type="ChEBI" id="CHEBI:24646"/>
        <dbReference type="ChEBI" id="CHEBI:57540"/>
        <dbReference type="ChEBI" id="CHEBI:57945"/>
        <dbReference type="ChEBI" id="CHEBI:132124"/>
        <dbReference type="EC" id="1.6.5.9"/>
    </reaction>
</comment>
<dbReference type="Pfam" id="PF22366">
    <property type="entry name" value="NDH2_C"/>
    <property type="match status" value="1"/>
</dbReference>
<feature type="region of interest" description="Disordered" evidence="12">
    <location>
        <begin position="1"/>
        <end position="29"/>
    </location>
</feature>
<keyword evidence="7" id="KW-0809">Transit peptide</keyword>
<keyword evidence="5" id="KW-0496">Mitochondrion</keyword>
<evidence type="ECO:0000256" key="2">
    <source>
        <dbReference type="ARBA" id="ARBA00005272"/>
    </source>
</evidence>
<feature type="compositionally biased region" description="Low complexity" evidence="12">
    <location>
        <begin position="18"/>
        <end position="29"/>
    </location>
</feature>
<dbReference type="InterPro" id="IPR023753">
    <property type="entry name" value="FAD/NAD-binding_dom"/>
</dbReference>
<dbReference type="Proteomes" id="UP000239899">
    <property type="component" value="Unassembled WGS sequence"/>
</dbReference>
<accession>A0A2P6TZE3</accession>
<evidence type="ECO:0000256" key="6">
    <source>
        <dbReference type="ARBA" id="ARBA00022827"/>
    </source>
</evidence>
<comment type="caution">
    <text evidence="15">The sequence shown here is derived from an EMBL/GenBank/DDBJ whole genome shotgun (WGS) entry which is preliminary data.</text>
</comment>
<dbReference type="InterPro" id="IPR036188">
    <property type="entry name" value="FAD/NAD-bd_sf"/>
</dbReference>
<evidence type="ECO:0000256" key="9">
    <source>
        <dbReference type="ARBA" id="ARBA00023027"/>
    </source>
</evidence>
<dbReference type="Pfam" id="PF07992">
    <property type="entry name" value="Pyr_redox_2"/>
    <property type="match status" value="1"/>
</dbReference>
<protein>
    <recommendedName>
        <fullName evidence="3">NADH:ubiquinone reductase (non-electrogenic)</fullName>
        <ecNumber evidence="3">1.6.5.9</ecNumber>
    </recommendedName>
</protein>
<keyword evidence="5" id="KW-0472">Membrane</keyword>
<keyword evidence="8" id="KW-0560">Oxidoreductase</keyword>
<evidence type="ECO:0000256" key="7">
    <source>
        <dbReference type="ARBA" id="ARBA00022946"/>
    </source>
</evidence>
<dbReference type="GO" id="GO:0050136">
    <property type="term" value="F:NADH dehydrogenase (quinone) (non-electrogenic) activity"/>
    <property type="evidence" value="ECO:0007669"/>
    <property type="project" value="UniProtKB-EC"/>
</dbReference>
<dbReference type="InterPro" id="IPR054585">
    <property type="entry name" value="NDH2-like_C"/>
</dbReference>
<organism evidence="15 16">
    <name type="scientific">Chlorella sorokiniana</name>
    <name type="common">Freshwater green alga</name>
    <dbReference type="NCBI Taxonomy" id="3076"/>
    <lineage>
        <taxon>Eukaryota</taxon>
        <taxon>Viridiplantae</taxon>
        <taxon>Chlorophyta</taxon>
        <taxon>core chlorophytes</taxon>
        <taxon>Trebouxiophyceae</taxon>
        <taxon>Chlorellales</taxon>
        <taxon>Chlorellaceae</taxon>
        <taxon>Chlorella clade</taxon>
        <taxon>Chlorella</taxon>
    </lineage>
</organism>
<dbReference type="SUPFAM" id="SSF51905">
    <property type="entry name" value="FAD/NAD(P)-binding domain"/>
    <property type="match status" value="2"/>
</dbReference>
<dbReference type="PANTHER" id="PTHR43706:SF47">
    <property type="entry name" value="EXTERNAL NADH-UBIQUINONE OXIDOREDUCTASE 1, MITOCHONDRIAL-RELATED"/>
    <property type="match status" value="1"/>
</dbReference>
<evidence type="ECO:0000259" key="13">
    <source>
        <dbReference type="Pfam" id="PF07992"/>
    </source>
</evidence>
<name>A0A2P6TZE3_CHLSO</name>
<proteinExistence type="inferred from homology"/>
<evidence type="ECO:0000256" key="4">
    <source>
        <dbReference type="ARBA" id="ARBA00022630"/>
    </source>
</evidence>
<dbReference type="OrthoDB" id="3244603at2759"/>
<keyword evidence="5" id="KW-0999">Mitochondrion inner membrane</keyword>
<feature type="domain" description="External alternative NADH-ubiquinone oxidoreductase-like C-terminal" evidence="14">
    <location>
        <begin position="561"/>
        <end position="622"/>
    </location>
</feature>
<dbReference type="PANTHER" id="PTHR43706">
    <property type="entry name" value="NADH DEHYDROGENASE"/>
    <property type="match status" value="1"/>
</dbReference>
<reference evidence="15 16" key="1">
    <citation type="journal article" date="2018" name="Plant J.">
        <title>Genome sequences of Chlorella sorokiniana UTEX 1602 and Micractinium conductrix SAG 241.80: implications to maltose excretion by a green alga.</title>
        <authorList>
            <person name="Arriola M.B."/>
            <person name="Velmurugan N."/>
            <person name="Zhang Y."/>
            <person name="Plunkett M.H."/>
            <person name="Hondzo H."/>
            <person name="Barney B.M."/>
        </authorList>
    </citation>
    <scope>NUCLEOTIDE SEQUENCE [LARGE SCALE GENOMIC DNA]</scope>
    <source>
        <strain evidence="16">UTEX 1602</strain>
    </source>
</reference>
<comment type="similarity">
    <text evidence="2">Belongs to the NADH dehydrogenase family.</text>
</comment>
<evidence type="ECO:0000256" key="11">
    <source>
        <dbReference type="ARBA" id="ARBA00049010"/>
    </source>
</evidence>
<keyword evidence="16" id="KW-1185">Reference proteome</keyword>
<feature type="domain" description="FAD/NAD(P)-binding" evidence="13">
    <location>
        <begin position="89"/>
        <end position="417"/>
    </location>
</feature>
<evidence type="ECO:0000259" key="14">
    <source>
        <dbReference type="Pfam" id="PF22366"/>
    </source>
</evidence>
<evidence type="ECO:0000256" key="3">
    <source>
        <dbReference type="ARBA" id="ARBA00012637"/>
    </source>
</evidence>